<evidence type="ECO:0000313" key="1">
    <source>
        <dbReference type="EMBL" id="OIQ87205.1"/>
    </source>
</evidence>
<gene>
    <name evidence="1" type="ORF">GALL_309320</name>
</gene>
<proteinExistence type="predicted"/>
<dbReference type="EMBL" id="MLJW01000434">
    <property type="protein sequence ID" value="OIQ87205.1"/>
    <property type="molecule type" value="Genomic_DNA"/>
</dbReference>
<protein>
    <submittedName>
        <fullName evidence="1">Uncharacterized protein</fullName>
    </submittedName>
</protein>
<name>A0A1J5RGG2_9ZZZZ</name>
<organism evidence="1">
    <name type="scientific">mine drainage metagenome</name>
    <dbReference type="NCBI Taxonomy" id="410659"/>
    <lineage>
        <taxon>unclassified sequences</taxon>
        <taxon>metagenomes</taxon>
        <taxon>ecological metagenomes</taxon>
    </lineage>
</organism>
<reference evidence="1" key="1">
    <citation type="submission" date="2016-10" db="EMBL/GenBank/DDBJ databases">
        <title>Sequence of Gallionella enrichment culture.</title>
        <authorList>
            <person name="Poehlein A."/>
            <person name="Muehling M."/>
            <person name="Daniel R."/>
        </authorList>
    </citation>
    <scope>NUCLEOTIDE SEQUENCE</scope>
</reference>
<dbReference type="AlphaFoldDB" id="A0A1J5RGG2"/>
<comment type="caution">
    <text evidence="1">The sequence shown here is derived from an EMBL/GenBank/DDBJ whole genome shotgun (WGS) entry which is preliminary data.</text>
</comment>
<accession>A0A1J5RGG2</accession>
<sequence>MARTVPAAALLALSALLLAAAPAGAEESFKPNTKVEADISACLAMARAKAPDATAHGRRILLATQCICSSHKELCAGGGVPQDGHMRERIDEDK</sequence>